<feature type="transmembrane region" description="Helical" evidence="1">
    <location>
        <begin position="225"/>
        <end position="244"/>
    </location>
</feature>
<feature type="transmembrane region" description="Helical" evidence="1">
    <location>
        <begin position="284"/>
        <end position="305"/>
    </location>
</feature>
<dbReference type="Pfam" id="PF01757">
    <property type="entry name" value="Acyl_transf_3"/>
    <property type="match status" value="1"/>
</dbReference>
<feature type="transmembrane region" description="Helical" evidence="1">
    <location>
        <begin position="159"/>
        <end position="183"/>
    </location>
</feature>
<dbReference type="GO" id="GO:0016747">
    <property type="term" value="F:acyltransferase activity, transferring groups other than amino-acyl groups"/>
    <property type="evidence" value="ECO:0007669"/>
    <property type="project" value="InterPro"/>
</dbReference>
<feature type="transmembrane region" description="Helical" evidence="1">
    <location>
        <begin position="311"/>
        <end position="333"/>
    </location>
</feature>
<dbReference type="RefSeq" id="WP_015023018.1">
    <property type="nucleotide sequence ID" value="NC_018721.1"/>
</dbReference>
<keyword evidence="1" id="KW-0472">Membrane</keyword>
<evidence type="ECO:0000313" key="3">
    <source>
        <dbReference type="EMBL" id="AFU67400.1"/>
    </source>
</evidence>
<dbReference type="EMBL" id="CP003879">
    <property type="protein sequence ID" value="AFU67400.1"/>
    <property type="molecule type" value="Genomic_DNA"/>
</dbReference>
<keyword evidence="3" id="KW-0808">Transferase</keyword>
<reference evidence="3" key="2">
    <citation type="submission" date="2012-09" db="EMBL/GenBank/DDBJ databases">
        <title>The complete sequence of Psychroflexus torquis an extreme psychrophile from sea-ice that is stimulated by light.</title>
        <authorList>
            <person name="Feng S."/>
            <person name="Powell S.M."/>
            <person name="Bowman J.P."/>
        </authorList>
    </citation>
    <scope>NUCLEOTIDE SEQUENCE [LARGE SCALE GENOMIC DNA]</scope>
    <source>
        <strain evidence="3">ATCC 700755</strain>
    </source>
</reference>
<feature type="transmembrane region" description="Helical" evidence="1">
    <location>
        <begin position="250"/>
        <end position="272"/>
    </location>
</feature>
<keyword evidence="1" id="KW-1133">Transmembrane helix</keyword>
<name>K4IPE9_PSYTT</name>
<evidence type="ECO:0000259" key="2">
    <source>
        <dbReference type="Pfam" id="PF01757"/>
    </source>
</evidence>
<proteinExistence type="predicted"/>
<organism evidence="3 4">
    <name type="scientific">Psychroflexus torquis (strain ATCC 700755 / CIP 106069 / ACAM 623)</name>
    <dbReference type="NCBI Taxonomy" id="313595"/>
    <lineage>
        <taxon>Bacteria</taxon>
        <taxon>Pseudomonadati</taxon>
        <taxon>Bacteroidota</taxon>
        <taxon>Flavobacteriia</taxon>
        <taxon>Flavobacteriales</taxon>
        <taxon>Flavobacteriaceae</taxon>
        <taxon>Psychroflexus</taxon>
    </lineage>
</organism>
<dbReference type="STRING" id="313595.P700755_000371"/>
<dbReference type="PANTHER" id="PTHR36927">
    <property type="entry name" value="BLR4337 PROTEIN"/>
    <property type="match status" value="1"/>
</dbReference>
<dbReference type="KEGG" id="ptq:P700755_000371"/>
<reference evidence="3" key="1">
    <citation type="submission" date="2006-03" db="EMBL/GenBank/DDBJ databases">
        <authorList>
            <person name="Bowman J."/>
            <person name="Ferriera S."/>
            <person name="Johnson J."/>
            <person name="Kravitz S."/>
            <person name="Halpern A."/>
            <person name="Remington K."/>
            <person name="Beeson K."/>
            <person name="Tran B."/>
            <person name="Rogers Y.-H."/>
            <person name="Friedman R."/>
            <person name="Venter J.C."/>
        </authorList>
    </citation>
    <scope>NUCLEOTIDE SEQUENCE [LARGE SCALE GENOMIC DNA]</scope>
    <source>
        <strain evidence="3">ATCC 700755</strain>
    </source>
</reference>
<feature type="domain" description="Acyltransferase 3" evidence="2">
    <location>
        <begin position="7"/>
        <end position="330"/>
    </location>
</feature>
<protein>
    <submittedName>
        <fullName evidence="3">Acyltransferase, OpgC_C superfamily</fullName>
    </submittedName>
</protein>
<dbReference type="InterPro" id="IPR002656">
    <property type="entry name" value="Acyl_transf_3_dom"/>
</dbReference>
<evidence type="ECO:0000313" key="4">
    <source>
        <dbReference type="Proteomes" id="UP000008514"/>
    </source>
</evidence>
<keyword evidence="4" id="KW-1185">Reference proteome</keyword>
<keyword evidence="3" id="KW-0012">Acyltransferase</keyword>
<feature type="transmembrane region" description="Helical" evidence="1">
    <location>
        <begin position="91"/>
        <end position="114"/>
    </location>
</feature>
<dbReference type="PANTHER" id="PTHR36927:SF3">
    <property type="entry name" value="GLUCANS BIOSYNTHESIS PROTEIN C"/>
    <property type="match status" value="1"/>
</dbReference>
<evidence type="ECO:0000256" key="1">
    <source>
        <dbReference type="SAM" id="Phobius"/>
    </source>
</evidence>
<feature type="transmembrane region" description="Helical" evidence="1">
    <location>
        <begin position="58"/>
        <end position="75"/>
    </location>
</feature>
<dbReference type="Proteomes" id="UP000008514">
    <property type="component" value="Chromosome"/>
</dbReference>
<dbReference type="HOGENOM" id="CLU_036182_0_0_10"/>
<dbReference type="OrthoDB" id="9809782at2"/>
<feature type="transmembrane region" description="Helical" evidence="1">
    <location>
        <begin position="195"/>
        <end position="213"/>
    </location>
</feature>
<sequence length="376" mass="44456">MTSERRHDIDWLRVIAIGLLLIYHIAIIFQPWAMFIGFIKSDEPVVALWTPMTMLNVWRIPLLFFVSGMGLYFAMRKRNWKQLLLERTKRILLPFTFGIIAITPLHLFIFQKYYHMPLGYYPHQGHLWFLGNIFVYVLLLLPLYYYLKKHENGKIKRVLSVVMSHPSGPMLISLFFVLEVLLVKPQLFALYAQTWHGFFNGFLAFFFGFLVVYSGKPFWQTVLKWRWLNTSLAIIMYGIRLGLFEFEAPGYLMAIESNCWIFGVFGFGYKYLNKPSKTLSYLSQAAYPVYIIHMFVLYTVALFILPLDLPIMLKFIAIVTFTGLACYLIYEFIIRRIGFLRPLFGLKWEFNKLEYNSTSKKEVLNIKKPLDYEKNF</sequence>
<feature type="transmembrane region" description="Helical" evidence="1">
    <location>
        <begin position="12"/>
        <end position="38"/>
    </location>
</feature>
<dbReference type="AlphaFoldDB" id="K4IPE9"/>
<dbReference type="eggNOG" id="COG1835">
    <property type="taxonomic scope" value="Bacteria"/>
</dbReference>
<dbReference type="InterPro" id="IPR050623">
    <property type="entry name" value="Glucan_succinyl_AcylTrfase"/>
</dbReference>
<feature type="transmembrane region" description="Helical" evidence="1">
    <location>
        <begin position="126"/>
        <end position="147"/>
    </location>
</feature>
<accession>K4IPE9</accession>
<keyword evidence="1" id="KW-0812">Transmembrane</keyword>
<gene>
    <name evidence="3" type="ordered locus">P700755_000371</name>
</gene>